<dbReference type="EMBL" id="RCNU01000014">
    <property type="protein sequence ID" value="RWQ92178.1"/>
    <property type="molecule type" value="Genomic_DNA"/>
</dbReference>
<dbReference type="PROSITE" id="PS00636">
    <property type="entry name" value="DNAJ_1"/>
    <property type="match status" value="1"/>
</dbReference>
<sequence>MVKADVRRDYYADLGLTPSADTDEIKKQFRKLALKYHPDRNPGREAEFNAKFQAIQAAHEILIDPQLRLRYDTDRLRAGYGRTYGAAKAATATKKPTTPKPASQPYAPPPPPPTSRAQTSRPGYSQRQSYQAHPSASAQSFARYARAAQQQPWEKTRDEPQTRADAFRGFQEMKNNATPGWANFDPRTGKSYPAPRGTPTGTTTGQSARPRSAYEYFKTAYEKQPPPTQPATGPPRTPSTRRKQGFAPGTPGGDEPPAANTSAYTNVPRPERAFYEPAPAPTAKKTTAPEEFTIPGFERLSTRYATSGGERTYFSSSGLGRSSTVRDSPSSPRPHSRTNPPSPAHSKSGRHRSASPQLKNRDRAFSSSATSSDLDEDEDDLDEDEDQPTFKPRAVPKSRLRPNQKFSDFYKDWNSGAGENPSVWPADYDSPDHLHPPRRFDGPRPRSHHGYMDENTDNYYEGHASDSTAFPNGFHASATTTESHNAQRPEKRETRDVTGESKEPSNKYDAAPESSTLSWSRKWGFCSPKAAPKGPRKQPPYWAYPSSVMVPATSPKRIRVTDDGKSAAPSAAAIRASLRQLPDPLIKSISRTQGYDADPSHSFQGSTTSKATMNRESKSHENLHTTFSADHWRNTFEGAADFFAPSAKDAANRGRGSPGRGRTPGRSTASSQSKNGSSSQGTSRAPSASKQAPTPFAEAKFSADVWAEQLKNAAWTIPQPENTQQQANTRRARSPRKQARPAAKSQPTVSTEADEEKATLHPDKGDASSEGISKDGEAMDIDEDIPAKTTVPPANGHRPGEPRLVSVEPNRPEWRPGAREDEPHTTASTAANKTGSTQPTSETESTETNGQPNIYNFTGLNNVTPLASTNNVGINDLNDIFTTLPFESRPNNPDDNARSGRPRELQCPNPPKRPTRPALVAARAGSQQMVLPKQAWDRYVAEMTAYMREWNVFNRRMLRHFNARQDSVETGLSAHWISAFGDSTRLKVDDEGEKDTDVDDEEVLIPGTARGGYSAYLRGIEEDFKVREHWNVAWELHLECVQELGEVRKWIKNGGKVVA</sequence>
<dbReference type="PRINTS" id="PR00625">
    <property type="entry name" value="JDOMAIN"/>
</dbReference>
<feature type="compositionally biased region" description="Polar residues" evidence="1">
    <location>
        <begin position="313"/>
        <end position="325"/>
    </location>
</feature>
<dbReference type="InterPro" id="IPR050817">
    <property type="entry name" value="DjlA_DnaK_co-chaperone"/>
</dbReference>
<keyword evidence="4" id="KW-1185">Reference proteome</keyword>
<evidence type="ECO:0000313" key="4">
    <source>
        <dbReference type="Proteomes" id="UP000283841"/>
    </source>
</evidence>
<feature type="compositionally biased region" description="Low complexity" evidence="1">
    <location>
        <begin position="86"/>
        <end position="105"/>
    </location>
</feature>
<dbReference type="InterPro" id="IPR018253">
    <property type="entry name" value="DnaJ_domain_CS"/>
</dbReference>
<feature type="compositionally biased region" description="Basic and acidic residues" evidence="1">
    <location>
        <begin position="430"/>
        <end position="444"/>
    </location>
</feature>
<dbReference type="AlphaFoldDB" id="A0A443HJZ6"/>
<dbReference type="SUPFAM" id="SSF46565">
    <property type="entry name" value="Chaperone J-domain"/>
    <property type="match status" value="1"/>
</dbReference>
<dbReference type="InterPro" id="IPR001623">
    <property type="entry name" value="DnaJ_domain"/>
</dbReference>
<feature type="region of interest" description="Disordered" evidence="1">
    <location>
        <begin position="578"/>
        <end position="622"/>
    </location>
</feature>
<feature type="compositionally biased region" description="Basic and acidic residues" evidence="1">
    <location>
        <begin position="485"/>
        <end position="506"/>
    </location>
</feature>
<feature type="compositionally biased region" description="Low complexity" evidence="1">
    <location>
        <begin position="834"/>
        <end position="848"/>
    </location>
</feature>
<dbReference type="VEuPathDB" id="FungiDB:C8Q69DRAFT_510299"/>
<feature type="compositionally biased region" description="Basic and acidic residues" evidence="1">
    <location>
        <begin position="613"/>
        <end position="622"/>
    </location>
</feature>
<dbReference type="Proteomes" id="UP000283841">
    <property type="component" value="Unassembled WGS sequence"/>
</dbReference>
<feature type="region of interest" description="Disordered" evidence="1">
    <location>
        <begin position="714"/>
        <end position="856"/>
    </location>
</feature>
<comment type="caution">
    <text evidence="3">The sequence shown here is derived from an EMBL/GenBank/DDBJ whole genome shotgun (WGS) entry which is preliminary data.</text>
</comment>
<dbReference type="CDD" id="cd06257">
    <property type="entry name" value="DnaJ"/>
    <property type="match status" value="1"/>
</dbReference>
<feature type="compositionally biased region" description="Basic and acidic residues" evidence="1">
    <location>
        <begin position="810"/>
        <end position="824"/>
    </location>
</feature>
<dbReference type="FunFam" id="1.10.287.110:FF:000096">
    <property type="entry name" value="DnaJ domain protein"/>
    <property type="match status" value="1"/>
</dbReference>
<organism evidence="3 4">
    <name type="scientific">Byssochlamys spectabilis</name>
    <name type="common">Paecilomyces variotii</name>
    <dbReference type="NCBI Taxonomy" id="264951"/>
    <lineage>
        <taxon>Eukaryota</taxon>
        <taxon>Fungi</taxon>
        <taxon>Dikarya</taxon>
        <taxon>Ascomycota</taxon>
        <taxon>Pezizomycotina</taxon>
        <taxon>Eurotiomycetes</taxon>
        <taxon>Eurotiomycetidae</taxon>
        <taxon>Eurotiales</taxon>
        <taxon>Thermoascaceae</taxon>
        <taxon>Paecilomyces</taxon>
    </lineage>
</organism>
<dbReference type="STRING" id="264951.A0A443HJZ6"/>
<dbReference type="PROSITE" id="PS50076">
    <property type="entry name" value="DNAJ_2"/>
    <property type="match status" value="1"/>
</dbReference>
<feature type="compositionally biased region" description="Low complexity" evidence="1">
    <location>
        <begin position="281"/>
        <end position="291"/>
    </location>
</feature>
<evidence type="ECO:0000256" key="1">
    <source>
        <dbReference type="SAM" id="MobiDB-lite"/>
    </source>
</evidence>
<dbReference type="GeneID" id="39602455"/>
<feature type="compositionally biased region" description="Acidic residues" evidence="1">
    <location>
        <begin position="373"/>
        <end position="387"/>
    </location>
</feature>
<dbReference type="SMART" id="SM00271">
    <property type="entry name" value="DnaJ"/>
    <property type="match status" value="1"/>
</dbReference>
<feature type="compositionally biased region" description="Basic residues" evidence="1">
    <location>
        <begin position="730"/>
        <end position="739"/>
    </location>
</feature>
<proteinExistence type="predicted"/>
<evidence type="ECO:0000313" key="3">
    <source>
        <dbReference type="EMBL" id="RWQ92178.1"/>
    </source>
</evidence>
<feature type="compositionally biased region" description="Polar residues" evidence="1">
    <location>
        <begin position="719"/>
        <end position="729"/>
    </location>
</feature>
<evidence type="ECO:0000259" key="2">
    <source>
        <dbReference type="PROSITE" id="PS50076"/>
    </source>
</evidence>
<feature type="compositionally biased region" description="Basic and acidic residues" evidence="1">
    <location>
        <begin position="895"/>
        <end position="904"/>
    </location>
</feature>
<dbReference type="RefSeq" id="XP_028481823.1">
    <property type="nucleotide sequence ID" value="XM_028633178.1"/>
</dbReference>
<feature type="region of interest" description="Disordered" evidence="1">
    <location>
        <begin position="85"/>
        <end position="161"/>
    </location>
</feature>
<reference evidence="3 4" key="1">
    <citation type="journal article" date="2018" name="Front. Microbiol.">
        <title>Genomic and genetic insights into a cosmopolitan fungus, Paecilomyces variotii (Eurotiales).</title>
        <authorList>
            <person name="Urquhart A.S."/>
            <person name="Mondo S.J."/>
            <person name="Makela M.R."/>
            <person name="Hane J.K."/>
            <person name="Wiebenga A."/>
            <person name="He G."/>
            <person name="Mihaltcheva S."/>
            <person name="Pangilinan J."/>
            <person name="Lipzen A."/>
            <person name="Barry K."/>
            <person name="de Vries R.P."/>
            <person name="Grigoriev I.V."/>
            <person name="Idnurm A."/>
        </authorList>
    </citation>
    <scope>NUCLEOTIDE SEQUENCE [LARGE SCALE GENOMIC DNA]</scope>
    <source>
        <strain evidence="3 4">CBS 101075</strain>
    </source>
</reference>
<feature type="compositionally biased region" description="Low complexity" evidence="1">
    <location>
        <begin position="660"/>
        <end position="683"/>
    </location>
</feature>
<feature type="region of interest" description="Disordered" evidence="1">
    <location>
        <begin position="646"/>
        <end position="700"/>
    </location>
</feature>
<gene>
    <name evidence="3" type="ORF">C8Q69DRAFT_510299</name>
</gene>
<feature type="domain" description="J" evidence="2">
    <location>
        <begin position="9"/>
        <end position="75"/>
    </location>
</feature>
<dbReference type="PANTHER" id="PTHR24074">
    <property type="entry name" value="CO-CHAPERONE PROTEIN DJLA"/>
    <property type="match status" value="1"/>
</dbReference>
<dbReference type="Pfam" id="PF00226">
    <property type="entry name" value="DnaJ"/>
    <property type="match status" value="1"/>
</dbReference>
<feature type="region of interest" description="Disordered" evidence="1">
    <location>
        <begin position="883"/>
        <end position="916"/>
    </location>
</feature>
<feature type="compositionally biased region" description="Pro residues" evidence="1">
    <location>
        <begin position="224"/>
        <end position="237"/>
    </location>
</feature>
<feature type="region of interest" description="Disordered" evidence="1">
    <location>
        <begin position="174"/>
        <end position="548"/>
    </location>
</feature>
<dbReference type="Gene3D" id="1.10.287.110">
    <property type="entry name" value="DnaJ domain"/>
    <property type="match status" value="1"/>
</dbReference>
<protein>
    <submittedName>
        <fullName evidence="3">DnaJ domain-containing protein</fullName>
    </submittedName>
</protein>
<feature type="compositionally biased region" description="Polar residues" evidence="1">
    <location>
        <begin position="123"/>
        <end position="140"/>
    </location>
</feature>
<name>A0A443HJZ6_BYSSP</name>
<feature type="compositionally biased region" description="Basic and acidic residues" evidence="1">
    <location>
        <begin position="756"/>
        <end position="777"/>
    </location>
</feature>
<dbReference type="InterPro" id="IPR036869">
    <property type="entry name" value="J_dom_sf"/>
</dbReference>
<feature type="compositionally biased region" description="Polar residues" evidence="1">
    <location>
        <begin position="601"/>
        <end position="612"/>
    </location>
</feature>
<accession>A0A443HJZ6</accession>